<dbReference type="AlphaFoldDB" id="A3ZVN8"/>
<name>A3ZVN8_9BACT</name>
<protein>
    <submittedName>
        <fullName evidence="1">Uncharacterized protein</fullName>
    </submittedName>
</protein>
<dbReference type="Proteomes" id="UP000004358">
    <property type="component" value="Unassembled WGS sequence"/>
</dbReference>
<gene>
    <name evidence="1" type="ORF">DSM3645_02873</name>
</gene>
<dbReference type="STRING" id="314230.DSM3645_02873"/>
<reference evidence="1 2" key="1">
    <citation type="submission" date="2006-02" db="EMBL/GenBank/DDBJ databases">
        <authorList>
            <person name="Amann R."/>
            <person name="Ferriera S."/>
            <person name="Johnson J."/>
            <person name="Kravitz S."/>
            <person name="Halpern A."/>
            <person name="Remington K."/>
            <person name="Beeson K."/>
            <person name="Tran B."/>
            <person name="Rogers Y.-H."/>
            <person name="Friedman R."/>
            <person name="Venter J.C."/>
        </authorList>
    </citation>
    <scope>NUCLEOTIDE SEQUENCE [LARGE SCALE GENOMIC DNA]</scope>
    <source>
        <strain evidence="1 2">DSM 3645</strain>
    </source>
</reference>
<dbReference type="HOGENOM" id="CLU_2680338_0_0_0"/>
<accession>A3ZVN8</accession>
<evidence type="ECO:0000313" key="1">
    <source>
        <dbReference type="EMBL" id="EAQ79384.1"/>
    </source>
</evidence>
<organism evidence="1 2">
    <name type="scientific">Blastopirellula marina DSM 3645</name>
    <dbReference type="NCBI Taxonomy" id="314230"/>
    <lineage>
        <taxon>Bacteria</taxon>
        <taxon>Pseudomonadati</taxon>
        <taxon>Planctomycetota</taxon>
        <taxon>Planctomycetia</taxon>
        <taxon>Pirellulales</taxon>
        <taxon>Pirellulaceae</taxon>
        <taxon>Blastopirellula</taxon>
    </lineage>
</organism>
<dbReference type="EMBL" id="AANZ01000014">
    <property type="protein sequence ID" value="EAQ79384.1"/>
    <property type="molecule type" value="Genomic_DNA"/>
</dbReference>
<comment type="caution">
    <text evidence="1">The sequence shown here is derived from an EMBL/GenBank/DDBJ whole genome shotgun (WGS) entry which is preliminary data.</text>
</comment>
<evidence type="ECO:0000313" key="2">
    <source>
        <dbReference type="Proteomes" id="UP000004358"/>
    </source>
</evidence>
<sequence length="74" mass="8139">MTSIERTMASSSSILAVMSILRLAIYAFKFHTSTGHNNIAHILKSKTVNVSGSRFICKNKGVDPQSLRRALCEV</sequence>
<proteinExistence type="predicted"/>